<feature type="region of interest" description="Disordered" evidence="1">
    <location>
        <begin position="1971"/>
        <end position="1998"/>
    </location>
</feature>
<feature type="region of interest" description="Disordered" evidence="1">
    <location>
        <begin position="2118"/>
        <end position="2160"/>
    </location>
</feature>
<feature type="compositionally biased region" description="Acidic residues" evidence="1">
    <location>
        <begin position="1875"/>
        <end position="1885"/>
    </location>
</feature>
<feature type="compositionally biased region" description="Polar residues" evidence="1">
    <location>
        <begin position="1785"/>
        <end position="1801"/>
    </location>
</feature>
<feature type="region of interest" description="Disordered" evidence="1">
    <location>
        <begin position="537"/>
        <end position="610"/>
    </location>
</feature>
<dbReference type="Pfam" id="PF17820">
    <property type="entry name" value="PDZ_6"/>
    <property type="match status" value="1"/>
</dbReference>
<protein>
    <submittedName>
        <fullName evidence="4">Uncharacterized protein</fullName>
    </submittedName>
</protein>
<feature type="compositionally biased region" description="Polar residues" evidence="1">
    <location>
        <begin position="348"/>
        <end position="358"/>
    </location>
</feature>
<feature type="region of interest" description="Disordered" evidence="1">
    <location>
        <begin position="1770"/>
        <end position="1889"/>
    </location>
</feature>
<feature type="region of interest" description="Disordered" evidence="1">
    <location>
        <begin position="265"/>
        <end position="409"/>
    </location>
</feature>
<evidence type="ECO:0000256" key="1">
    <source>
        <dbReference type="SAM" id="MobiDB-lite"/>
    </source>
</evidence>
<feature type="compositionally biased region" description="Low complexity" evidence="1">
    <location>
        <begin position="926"/>
        <end position="939"/>
    </location>
</feature>
<dbReference type="SMART" id="SM00239">
    <property type="entry name" value="C2"/>
    <property type="match status" value="1"/>
</dbReference>
<gene>
    <name evidence="4" type="ORF">TKK_000924</name>
</gene>
<feature type="compositionally biased region" description="Low complexity" evidence="1">
    <location>
        <begin position="163"/>
        <end position="179"/>
    </location>
</feature>
<dbReference type="InterPro" id="IPR036034">
    <property type="entry name" value="PDZ_sf"/>
</dbReference>
<feature type="compositionally biased region" description="Basic and acidic residues" evidence="1">
    <location>
        <begin position="557"/>
        <end position="583"/>
    </location>
</feature>
<dbReference type="SUPFAM" id="SSF50156">
    <property type="entry name" value="PDZ domain-like"/>
    <property type="match status" value="1"/>
</dbReference>
<feature type="region of interest" description="Disordered" evidence="1">
    <location>
        <begin position="2011"/>
        <end position="2050"/>
    </location>
</feature>
<organism evidence="4 5">
    <name type="scientific">Trichogramma kaykai</name>
    <dbReference type="NCBI Taxonomy" id="54128"/>
    <lineage>
        <taxon>Eukaryota</taxon>
        <taxon>Metazoa</taxon>
        <taxon>Ecdysozoa</taxon>
        <taxon>Arthropoda</taxon>
        <taxon>Hexapoda</taxon>
        <taxon>Insecta</taxon>
        <taxon>Pterygota</taxon>
        <taxon>Neoptera</taxon>
        <taxon>Endopterygota</taxon>
        <taxon>Hymenoptera</taxon>
        <taxon>Apocrita</taxon>
        <taxon>Proctotrupomorpha</taxon>
        <taxon>Chalcidoidea</taxon>
        <taxon>Trichogrammatidae</taxon>
        <taxon>Trichogramma</taxon>
    </lineage>
</organism>
<dbReference type="Gene3D" id="2.60.40.150">
    <property type="entry name" value="C2 domain"/>
    <property type="match status" value="1"/>
</dbReference>
<feature type="compositionally biased region" description="Gly residues" evidence="1">
    <location>
        <begin position="51"/>
        <end position="60"/>
    </location>
</feature>
<dbReference type="SUPFAM" id="SSF48065">
    <property type="entry name" value="DBL homology domain (DH-domain)"/>
    <property type="match status" value="1"/>
</dbReference>
<evidence type="ECO:0000313" key="4">
    <source>
        <dbReference type="EMBL" id="KAL3406789.1"/>
    </source>
</evidence>
<feature type="compositionally biased region" description="Basic residues" evidence="1">
    <location>
        <begin position="87"/>
        <end position="100"/>
    </location>
</feature>
<feature type="compositionally biased region" description="Low complexity" evidence="1">
    <location>
        <begin position="1850"/>
        <end position="1871"/>
    </location>
</feature>
<feature type="compositionally biased region" description="Polar residues" evidence="1">
    <location>
        <begin position="2138"/>
        <end position="2148"/>
    </location>
</feature>
<dbReference type="CDD" id="cd00030">
    <property type="entry name" value="C2"/>
    <property type="match status" value="1"/>
</dbReference>
<feature type="compositionally biased region" description="Low complexity" evidence="1">
    <location>
        <begin position="1557"/>
        <end position="1566"/>
    </location>
</feature>
<dbReference type="PROSITE" id="PS50106">
    <property type="entry name" value="PDZ"/>
    <property type="match status" value="1"/>
</dbReference>
<feature type="region of interest" description="Disordered" evidence="1">
    <location>
        <begin position="1699"/>
        <end position="1745"/>
    </location>
</feature>
<feature type="region of interest" description="Disordered" evidence="1">
    <location>
        <begin position="1"/>
        <end position="130"/>
    </location>
</feature>
<feature type="compositionally biased region" description="Low complexity" evidence="1">
    <location>
        <begin position="1630"/>
        <end position="1639"/>
    </location>
</feature>
<dbReference type="PANTHER" id="PTHR46848">
    <property type="entry name" value="REGULATOR OF G-PROTEIN SIGNALING 3"/>
    <property type="match status" value="1"/>
</dbReference>
<proteinExistence type="predicted"/>
<dbReference type="PROSITE" id="PS50004">
    <property type="entry name" value="C2"/>
    <property type="match status" value="1"/>
</dbReference>
<dbReference type="InterPro" id="IPR001478">
    <property type="entry name" value="PDZ"/>
</dbReference>
<dbReference type="InterPro" id="IPR035899">
    <property type="entry name" value="DBL_dom_sf"/>
</dbReference>
<keyword evidence="5" id="KW-1185">Reference proteome</keyword>
<feature type="domain" description="PDZ" evidence="3">
    <location>
        <begin position="1007"/>
        <end position="1089"/>
    </location>
</feature>
<dbReference type="SUPFAM" id="SSF50729">
    <property type="entry name" value="PH domain-like"/>
    <property type="match status" value="1"/>
</dbReference>
<feature type="region of interest" description="Disordered" evidence="1">
    <location>
        <begin position="150"/>
        <end position="179"/>
    </location>
</feature>
<dbReference type="Gene3D" id="2.30.42.10">
    <property type="match status" value="1"/>
</dbReference>
<feature type="compositionally biased region" description="Polar residues" evidence="1">
    <location>
        <begin position="1"/>
        <end position="17"/>
    </location>
</feature>
<feature type="region of interest" description="Disordered" evidence="1">
    <location>
        <begin position="1157"/>
        <end position="1176"/>
    </location>
</feature>
<feature type="compositionally biased region" description="Basic residues" evidence="1">
    <location>
        <begin position="274"/>
        <end position="284"/>
    </location>
</feature>
<dbReference type="InterPro" id="IPR011993">
    <property type="entry name" value="PH-like_dom_sf"/>
</dbReference>
<dbReference type="Pfam" id="PF00168">
    <property type="entry name" value="C2"/>
    <property type="match status" value="2"/>
</dbReference>
<feature type="region of interest" description="Disordered" evidence="1">
    <location>
        <begin position="438"/>
        <end position="513"/>
    </location>
</feature>
<feature type="region of interest" description="Disordered" evidence="1">
    <location>
        <begin position="1904"/>
        <end position="1947"/>
    </location>
</feature>
<evidence type="ECO:0000259" key="3">
    <source>
        <dbReference type="PROSITE" id="PS50106"/>
    </source>
</evidence>
<feature type="compositionally biased region" description="Polar residues" evidence="1">
    <location>
        <begin position="537"/>
        <end position="551"/>
    </location>
</feature>
<reference evidence="4 5" key="1">
    <citation type="journal article" date="2024" name="bioRxiv">
        <title>A reference genome for Trichogramma kaykai: A tiny desert-dwelling parasitoid wasp with competing sex-ratio distorters.</title>
        <authorList>
            <person name="Culotta J."/>
            <person name="Lindsey A.R."/>
        </authorList>
    </citation>
    <scope>NUCLEOTIDE SEQUENCE [LARGE SCALE GENOMIC DNA]</scope>
    <source>
        <strain evidence="4 5">KSX58</strain>
    </source>
</reference>
<dbReference type="InterPro" id="IPR035892">
    <property type="entry name" value="C2_domain_sf"/>
</dbReference>
<dbReference type="EMBL" id="JBJJXI010000018">
    <property type="protein sequence ID" value="KAL3406789.1"/>
    <property type="molecule type" value="Genomic_DNA"/>
</dbReference>
<name>A0ABD2XPK4_9HYME</name>
<dbReference type="PANTHER" id="PTHR46848:SF1">
    <property type="entry name" value="REGULATOR OF G-PROTEIN SIGNALING 3"/>
    <property type="match status" value="1"/>
</dbReference>
<feature type="compositionally biased region" description="Low complexity" evidence="1">
    <location>
        <begin position="1807"/>
        <end position="1833"/>
    </location>
</feature>
<feature type="domain" description="C2" evidence="2">
    <location>
        <begin position="720"/>
        <end position="891"/>
    </location>
</feature>
<feature type="compositionally biased region" description="Low complexity" evidence="1">
    <location>
        <begin position="1456"/>
        <end position="1466"/>
    </location>
</feature>
<feature type="compositionally biased region" description="Low complexity" evidence="1">
    <location>
        <begin position="1703"/>
        <end position="1725"/>
    </location>
</feature>
<evidence type="ECO:0000313" key="5">
    <source>
        <dbReference type="Proteomes" id="UP001627154"/>
    </source>
</evidence>
<feature type="compositionally biased region" description="Basic residues" evidence="1">
    <location>
        <begin position="486"/>
        <end position="496"/>
    </location>
</feature>
<feature type="region of interest" description="Disordered" evidence="1">
    <location>
        <begin position="926"/>
        <end position="945"/>
    </location>
</feature>
<feature type="compositionally biased region" description="Acidic residues" evidence="1">
    <location>
        <begin position="396"/>
        <end position="407"/>
    </location>
</feature>
<feature type="region of interest" description="Disordered" evidence="1">
    <location>
        <begin position="1618"/>
        <end position="1644"/>
    </location>
</feature>
<dbReference type="SUPFAM" id="SSF49562">
    <property type="entry name" value="C2 domain (Calcium/lipid-binding domain, CaLB)"/>
    <property type="match status" value="1"/>
</dbReference>
<feature type="region of interest" description="Disordered" evidence="1">
    <location>
        <begin position="1446"/>
        <end position="1483"/>
    </location>
</feature>
<sequence>MLKWTVSRSLSQASSTPHGPGGGGVTNNKVTHSRRPFRDLSNTPPAASGAAGAGGGGGGAPSSRLSGHHRVKATSAANGDNKPSLRSIKKTPSRRQRRCRSQGSDLRGYFHATKPNLRTGKRNSLTQRNSSSPVVIDGFYQSTPRVDADIGPLTVSYPQHQRSTTSSASSSSSSSSSCSSLAMSSRAMSSTLMTTTLPVDPQTLLIGSCFPSRHQQQQQQQPTMTLQSHVSDFFHQISMATSPEDVMEFEPLRLDRNGLAARTTRFAARDQQRRTPRLPKHARSARLSSRTDTPYHLVSARDRDDDSERRKRRMPLPPPLIPHRGNDETRMERDERLDEERIYEEIQETPSKGKSSGTKLERNNKPNNLYEDVDSLRNRIKNRRPQELPKDALATLDDDEKENQEVSETEHIYETIDERPVDVVFGARRSSVCLMRPKHNDSSVSSASQLLDDPSPTTWMVFSSPPSSPNDDDDDDDDVIGEFPLKRQRVIRRKRTLPQANSNNSMAKRPKMGEELPLIEAVNRHVKRLALETDLDLSTTMKQDEGQTTMQVDDEPQAQRKEEDAKETRPIESGRVDERRHGCVIDVDEPQQQQQQQQNEESPITSRKRCPINVVNGGSHAWQSPCSKSSSLALMMRAVDSFATPSSSDSERSSPCSAGRTAAAAAAAMIGSHQNQKCSTPEATPLVATVRRCLEYSPETPSEYGSGSSTLRNDEASYGGRGSIEVECSSADDRISVKIIRCRDLRRSCEPEGPIHAYVKAHIKDLASGEARCRVERTAVHRATPNPVFNEVLHLALPPNNNNNNNNNNSNSNNSSSNDRDTSGNNGNNSNNSNNSSSSSSSNGNGVKRLALDIAVWHRDRVARRSELLGCMTLPLPLSQDKEATWHPLEAGPGRAATAAATSSSSIVHSQDSVRAASLVLASSSPAKSSASSSAASTAITDQHHQNPTVMDLTLDNNNAVSSSSSSGTDDLTYLRHLELEPCDPHTGLPLHPGFAARGGRTPCTVTRRLVRHPAALNQVAWGFSLSWGRPPRVERVDPASPAERSGLRPGDYVVFVDASNVVTLARDDILELIQAAQSQLVLEVYRRGGVAALGGATSSSSTMTLSNNTFVPASVHPHHRQSIIAAPHQQHQQQQQQSSQPAVVVAFTAEQHRHDHVQQHQHHQQQQQQVSIVGDEANSEESDELALRESRYWACLRSGQARFSVPLAERRDVLAAADHMILFQNLDELLRISEEIRDEGARPASYLARVGRIVAAYRRYLGGLQRACCLLVALRKNSAFAKLVCEPSVPKKRRPDLTGVLLQPLEHYREMTRLLSQTGPRNSPAVRDLAQGYREATAAAGVMEPPRDTGKPLLSLQEVESRLVFARCNPFALAVPGRQWLYGGALSKVEGRRQQPLWALLFSDILVFATVSRDRVLFVTEEPLRLACIAEACFTVRKRPTEFRLQLTTQPSDPSAESTTASTTEMVQCGGTGGGGAGCSPHSRPRRRLLVLRAPSPESKAVWHNLLQRQINLVYYRIYVNTGYSIGGNMSDLDSPDDESPTEDEPYLLAKRKLQQQKQQQQQQQHQRELDNSPEIYKSTQQLAEDQLDNNGKQHHRSTCDDNLDFTYNREGCSTSATTTTAARHHQQHLQQQQQQQQRQDDNHLAQWVLDSHQMPPDHEMPIEEWTAEELRARMPREANRHDFTDLTEEGVIVNSDAEQQSTASSASLSTVKSNSLQQQQQSQPKMNGQAITPRDTSPNSISICRTCHSNNHRRSGCPTPPLLLARDPFSPIPAPRLPPPDYNNCTRHLSTNNDANSRNFGAPRSSSSTTARNISSSTQTTSAATGGTSSSSPPPSRNNRADSSGFDATTSTTTTTTAAAAASGAGNANEDGNCSEDDLDCDGEPPYRALRRFDTMSSLDQEDELDAADSTQDCDATADDDRHRHRRHHHQQQQQQTEASASAPSTLRAWTLKASTYVVSKMSIFEQLSTSMQQQQQTPPQPPERTDSGGGGLDLHAVNNFCDEEVATTTSGATSGDDIWGTPTSGGPDDDHFHGSPPTHYSLSHGEDNWGLSDEDELVDEDEILGMDASDIDDSEVCNIPELSMEQLLVGGSFAGASTFRSFLGRHRLEPLLEEEDSLSVSSAGGGNAAGASSATERVNASSPSYKQKQQQQQPGWW</sequence>
<feature type="compositionally biased region" description="Basic and acidic residues" evidence="1">
    <location>
        <begin position="324"/>
        <end position="344"/>
    </location>
</feature>
<feature type="compositionally biased region" description="Pro residues" evidence="1">
    <location>
        <begin position="1772"/>
        <end position="1783"/>
    </location>
</feature>
<dbReference type="Gene3D" id="2.30.29.30">
    <property type="entry name" value="Pleckstrin-homology domain (PH domain)/Phosphotyrosine-binding domain (PTB)"/>
    <property type="match status" value="1"/>
</dbReference>
<comment type="caution">
    <text evidence="4">The sequence shown here is derived from an EMBL/GenBank/DDBJ whole genome shotgun (WGS) entry which is preliminary data.</text>
</comment>
<dbReference type="SMART" id="SM00228">
    <property type="entry name" value="PDZ"/>
    <property type="match status" value="1"/>
</dbReference>
<feature type="compositionally biased region" description="Basic and acidic residues" evidence="1">
    <location>
        <begin position="299"/>
        <end position="309"/>
    </location>
</feature>
<feature type="compositionally biased region" description="Low complexity" evidence="1">
    <location>
        <begin position="1934"/>
        <end position="1947"/>
    </location>
</feature>
<feature type="region of interest" description="Disordered" evidence="1">
    <location>
        <begin position="1554"/>
        <end position="1574"/>
    </location>
</feature>
<feature type="compositionally biased region" description="Low complexity" evidence="1">
    <location>
        <begin position="800"/>
        <end position="845"/>
    </location>
</feature>
<feature type="compositionally biased region" description="Low complexity" evidence="1">
    <location>
        <begin position="2149"/>
        <end position="2160"/>
    </location>
</feature>
<dbReference type="Proteomes" id="UP001627154">
    <property type="component" value="Unassembled WGS sequence"/>
</dbReference>
<evidence type="ECO:0000259" key="2">
    <source>
        <dbReference type="PROSITE" id="PS50004"/>
    </source>
</evidence>
<feature type="compositionally biased region" description="Polar residues" evidence="1">
    <location>
        <begin position="1726"/>
        <end position="1745"/>
    </location>
</feature>
<dbReference type="InterPro" id="IPR041489">
    <property type="entry name" value="PDZ_6"/>
</dbReference>
<dbReference type="Gene3D" id="1.20.900.10">
    <property type="entry name" value="Dbl homology (DH) domain"/>
    <property type="match status" value="1"/>
</dbReference>
<accession>A0ABD2XPK4</accession>
<feature type="compositionally biased region" description="Acidic residues" evidence="1">
    <location>
        <begin position="470"/>
        <end position="480"/>
    </location>
</feature>
<feature type="region of interest" description="Disordered" evidence="1">
    <location>
        <begin position="795"/>
        <end position="845"/>
    </location>
</feature>
<feature type="compositionally biased region" description="Polar residues" evidence="1">
    <location>
        <begin position="442"/>
        <end position="461"/>
    </location>
</feature>
<dbReference type="InterPro" id="IPR000008">
    <property type="entry name" value="C2_dom"/>
</dbReference>